<dbReference type="EMBL" id="NRJH01000034">
    <property type="protein sequence ID" value="RIY32519.1"/>
    <property type="molecule type" value="Genomic_DNA"/>
</dbReference>
<evidence type="ECO:0000256" key="14">
    <source>
        <dbReference type="ARBA" id="ARBA00023268"/>
    </source>
</evidence>
<keyword evidence="24" id="KW-1185">Reference proteome</keyword>
<dbReference type="HAMAP" id="MF_01631">
    <property type="entry name" value="GlmU"/>
    <property type="match status" value="1"/>
</dbReference>
<dbReference type="InterPro" id="IPR029044">
    <property type="entry name" value="Nucleotide-diphossugar_trans"/>
</dbReference>
<dbReference type="GO" id="GO:0003977">
    <property type="term" value="F:UDP-N-acetylglucosamine diphosphorylase activity"/>
    <property type="evidence" value="ECO:0007669"/>
    <property type="project" value="UniProtKB-UniRule"/>
</dbReference>
<evidence type="ECO:0000313" key="24">
    <source>
        <dbReference type="Proteomes" id="UP000266258"/>
    </source>
</evidence>
<keyword evidence="11 20" id="KW-0460">Magnesium</keyword>
<keyword evidence="13 20" id="KW-0573">Peptidoglycan synthesis</keyword>
<feature type="binding site" evidence="20">
    <location>
        <position position="25"/>
    </location>
    <ligand>
        <name>UDP-N-acetyl-alpha-D-glucosamine</name>
        <dbReference type="ChEBI" id="CHEBI:57705"/>
    </ligand>
</feature>
<dbReference type="InterPro" id="IPR056729">
    <property type="entry name" value="GMPPB_C"/>
</dbReference>
<keyword evidence="16 20" id="KW-0961">Cell wall biogenesis/degradation</keyword>
<feature type="binding site" evidence="20">
    <location>
        <position position="409"/>
    </location>
    <ligand>
        <name>acetyl-CoA</name>
        <dbReference type="ChEBI" id="CHEBI:57288"/>
    </ligand>
</feature>
<comment type="subcellular location">
    <subcellularLocation>
        <location evidence="1 20">Cytoplasm</location>
    </subcellularLocation>
</comment>
<evidence type="ECO:0000256" key="17">
    <source>
        <dbReference type="ARBA" id="ARBA00048247"/>
    </source>
</evidence>
<dbReference type="InterPro" id="IPR005835">
    <property type="entry name" value="NTP_transferase_dom"/>
</dbReference>
<dbReference type="RefSeq" id="WP_119497061.1">
    <property type="nucleotide sequence ID" value="NZ_NRJH01000034.1"/>
</dbReference>
<evidence type="ECO:0000259" key="22">
    <source>
        <dbReference type="Pfam" id="PF25087"/>
    </source>
</evidence>
<keyword evidence="10 20" id="KW-0677">Repeat</keyword>
<proteinExistence type="inferred from homology"/>
<evidence type="ECO:0000256" key="20">
    <source>
        <dbReference type="HAMAP-Rule" id="MF_01631"/>
    </source>
</evidence>
<feature type="binding site" evidence="20">
    <location>
        <position position="370"/>
    </location>
    <ligand>
        <name>UDP-N-acetyl-alpha-D-glucosamine</name>
        <dbReference type="ChEBI" id="CHEBI:57705"/>
    </ligand>
</feature>
<feature type="binding site" evidence="20">
    <location>
        <position position="337"/>
    </location>
    <ligand>
        <name>UDP-N-acetyl-alpha-D-glucosamine</name>
        <dbReference type="ChEBI" id="CHEBI:57705"/>
    </ligand>
</feature>
<comment type="catalytic activity">
    <reaction evidence="18 20">
        <text>N-acetyl-alpha-D-glucosamine 1-phosphate + UTP + H(+) = UDP-N-acetyl-alpha-D-glucosamine + diphosphate</text>
        <dbReference type="Rhea" id="RHEA:13509"/>
        <dbReference type="ChEBI" id="CHEBI:15378"/>
        <dbReference type="ChEBI" id="CHEBI:33019"/>
        <dbReference type="ChEBI" id="CHEBI:46398"/>
        <dbReference type="ChEBI" id="CHEBI:57705"/>
        <dbReference type="ChEBI" id="CHEBI:57776"/>
        <dbReference type="EC" id="2.7.7.23"/>
    </reaction>
</comment>
<dbReference type="EC" id="2.3.1.157" evidence="20"/>
<feature type="binding site" evidence="20">
    <location>
        <position position="142"/>
    </location>
    <ligand>
        <name>UDP-N-acetyl-alpha-D-glucosamine</name>
        <dbReference type="ChEBI" id="CHEBI:57705"/>
    </ligand>
</feature>
<dbReference type="UniPathway" id="UPA00113">
    <property type="reaction ID" value="UER00532"/>
</dbReference>
<feature type="binding site" evidence="20">
    <location>
        <begin position="11"/>
        <end position="14"/>
    </location>
    <ligand>
        <name>UDP-N-acetyl-alpha-D-glucosamine</name>
        <dbReference type="ChEBI" id="CHEBI:57705"/>
    </ligand>
</feature>
<comment type="caution">
    <text evidence="20">Lacks conserved residue(s) required for the propagation of feature annotation.</text>
</comment>
<feature type="binding site" evidence="20">
    <location>
        <position position="229"/>
    </location>
    <ligand>
        <name>UDP-N-acetyl-alpha-D-glucosamine</name>
        <dbReference type="ChEBI" id="CHEBI:57705"/>
    </ligand>
</feature>
<sequence>MSMFKFCSIVLAAGAGTRMKSDTPKIMHKVAGKSMIKRVLEQIDILKPERNYLVYGFKGELLQEHLKDHTNIIWAYQQEQLGTAHAAKVAADLISDNLPTLLMFSDNPLIQASTIEKLFVQFEQGSDIVLMTTVLDNPFGYGRVVRDQSGNIKAIVEEKDASDVERQVKEVFPGIIFLNSQNLQNLLAQVDNKNAQNEYYLTDIIKLAYAQGQKITSVTTDFKEVSSANTKYQLAQLEDYYHQMQIKKLSEQGLILHSIQPNSITLTGELEFGQDCDVDVNCQFHGKVKLGNNVKIGQGCIISNCQIGDNTVIEPYTIMQDSVVGAKCAIGPFARLRPNSLISDKAKVGNFVETKNTKLGYASKASHLTYLGDSEVGADVNIGAGVITCNYDGANKFKTIIGDNVFVGSDCQLVAPVTIANGATIAAGTTVLKDVTSPALVLNKKETLVKEDWQRPEKIKK</sequence>
<name>A0A3A1Y5H0_9GAMM</name>
<feature type="region of interest" description="Pyrophosphorylase" evidence="20">
    <location>
        <begin position="1"/>
        <end position="231"/>
    </location>
</feature>
<dbReference type="GO" id="GO:0000902">
    <property type="term" value="P:cell morphogenesis"/>
    <property type="evidence" value="ECO:0007669"/>
    <property type="project" value="UniProtKB-UniRule"/>
</dbReference>
<dbReference type="OrthoDB" id="9775031at2"/>
<dbReference type="Gene3D" id="2.160.10.10">
    <property type="entry name" value="Hexapeptide repeat proteins"/>
    <property type="match status" value="1"/>
</dbReference>
<dbReference type="InterPro" id="IPR038009">
    <property type="entry name" value="GlmU_C_LbH"/>
</dbReference>
<evidence type="ECO:0000256" key="18">
    <source>
        <dbReference type="ARBA" id="ARBA00048493"/>
    </source>
</evidence>
<evidence type="ECO:0000256" key="9">
    <source>
        <dbReference type="ARBA" id="ARBA00022723"/>
    </source>
</evidence>
<dbReference type="CDD" id="cd02540">
    <property type="entry name" value="GT2_GlmU_N_bac"/>
    <property type="match status" value="1"/>
</dbReference>
<dbReference type="Pfam" id="PF25087">
    <property type="entry name" value="GMPPB_C"/>
    <property type="match status" value="1"/>
</dbReference>
<gene>
    <name evidence="20 23" type="primary">glmU</name>
    <name evidence="23" type="ORF">CJP74_04355</name>
</gene>
<evidence type="ECO:0000256" key="8">
    <source>
        <dbReference type="ARBA" id="ARBA00022695"/>
    </source>
</evidence>
<keyword evidence="8 20" id="KW-0548">Nucleotidyltransferase</keyword>
<comment type="pathway">
    <text evidence="2 20">Nucleotide-sugar biosynthesis; UDP-N-acetyl-alpha-D-glucosamine biosynthesis; N-acetyl-alpha-D-glucosamine 1-phosphate from alpha-D-glucosamine 6-phosphate (route II): step 2/2.</text>
</comment>
<feature type="binding site" evidence="20">
    <location>
        <position position="381"/>
    </location>
    <ligand>
        <name>UDP-N-acetyl-alpha-D-glucosamine</name>
        <dbReference type="ChEBI" id="CHEBI:57705"/>
    </ligand>
</feature>
<feature type="binding site" evidence="20">
    <location>
        <position position="384"/>
    </location>
    <ligand>
        <name>acetyl-CoA</name>
        <dbReference type="ChEBI" id="CHEBI:57288"/>
    </ligand>
</feature>
<evidence type="ECO:0000256" key="2">
    <source>
        <dbReference type="ARBA" id="ARBA00005166"/>
    </source>
</evidence>
<reference evidence="23 24" key="1">
    <citation type="submission" date="2017-08" db="EMBL/GenBank/DDBJ databases">
        <title>Reclassification of Bisgaard taxon 37 and 44.</title>
        <authorList>
            <person name="Christensen H."/>
        </authorList>
    </citation>
    <scope>NUCLEOTIDE SEQUENCE [LARGE SCALE GENOMIC DNA]</scope>
    <source>
        <strain evidence="23 24">B96_4</strain>
    </source>
</reference>
<dbReference type="InterPro" id="IPR001451">
    <property type="entry name" value="Hexapep"/>
</dbReference>
<dbReference type="GO" id="GO:0019134">
    <property type="term" value="F:glucosamine-1-phosphate N-acetyltransferase activity"/>
    <property type="evidence" value="ECO:0007669"/>
    <property type="project" value="UniProtKB-UniRule"/>
</dbReference>
<feature type="binding site" evidence="20">
    <location>
        <position position="157"/>
    </location>
    <ligand>
        <name>UDP-N-acetyl-alpha-D-glucosamine</name>
        <dbReference type="ChEBI" id="CHEBI:57705"/>
    </ligand>
</feature>
<dbReference type="CDD" id="cd03353">
    <property type="entry name" value="LbH_GlmU_C"/>
    <property type="match status" value="1"/>
</dbReference>
<evidence type="ECO:0000256" key="19">
    <source>
        <dbReference type="ARBA" id="ARBA00049628"/>
    </source>
</evidence>
<protein>
    <recommendedName>
        <fullName evidence="20">Bifunctional protein GlmU</fullName>
    </recommendedName>
    <domain>
        <recommendedName>
            <fullName evidence="20">UDP-N-acetylglucosamine pyrophosphorylase</fullName>
            <ecNumber evidence="20">2.7.7.23</ecNumber>
        </recommendedName>
        <alternativeName>
            <fullName evidence="20">N-acetylglucosamine-1-phosphate uridyltransferase</fullName>
        </alternativeName>
    </domain>
    <domain>
        <recommendedName>
            <fullName evidence="20">Glucosamine-1-phosphate N-acetyltransferase</fullName>
            <ecNumber evidence="20">2.3.1.157</ecNumber>
        </recommendedName>
    </domain>
</protein>
<feature type="binding site" evidence="20">
    <location>
        <position position="229"/>
    </location>
    <ligand>
        <name>Mg(2+)</name>
        <dbReference type="ChEBI" id="CHEBI:18420"/>
    </ligand>
</feature>
<dbReference type="GO" id="GO:0006048">
    <property type="term" value="P:UDP-N-acetylglucosamine biosynthetic process"/>
    <property type="evidence" value="ECO:0007669"/>
    <property type="project" value="UniProtKB-UniPathway"/>
</dbReference>
<dbReference type="InterPro" id="IPR050065">
    <property type="entry name" value="GlmU-like"/>
</dbReference>
<feature type="binding site" evidence="20">
    <location>
        <begin position="82"/>
        <end position="83"/>
    </location>
    <ligand>
        <name>UDP-N-acetyl-alpha-D-glucosamine</name>
        <dbReference type="ChEBI" id="CHEBI:57705"/>
    </ligand>
</feature>
<comment type="cofactor">
    <cofactor evidence="20">
        <name>Mg(2+)</name>
        <dbReference type="ChEBI" id="CHEBI:18420"/>
    </cofactor>
    <text evidence="20">Binds 1 Mg(2+) ion per subunit.</text>
</comment>
<evidence type="ECO:0000259" key="21">
    <source>
        <dbReference type="Pfam" id="PF00483"/>
    </source>
</evidence>
<dbReference type="NCBIfam" id="TIGR01173">
    <property type="entry name" value="glmU"/>
    <property type="match status" value="1"/>
</dbReference>
<evidence type="ECO:0000256" key="16">
    <source>
        <dbReference type="ARBA" id="ARBA00023316"/>
    </source>
</evidence>
<keyword evidence="7 20" id="KW-0808">Transferase</keyword>
<comment type="pathway">
    <text evidence="20">Bacterial outer membrane biogenesis; LPS lipid A biosynthesis.</text>
</comment>
<comment type="pathway">
    <text evidence="3 20">Nucleotide-sugar biosynthesis; UDP-N-acetyl-alpha-D-glucosamine biosynthesis; UDP-N-acetyl-alpha-D-glucosamine from N-acetyl-alpha-D-glucosamine 1-phosphate: step 1/1.</text>
</comment>
<feature type="domain" description="Nucleotidyl transferase" evidence="21">
    <location>
        <begin position="8"/>
        <end position="219"/>
    </location>
</feature>
<evidence type="ECO:0000256" key="5">
    <source>
        <dbReference type="ARBA" id="ARBA00007947"/>
    </source>
</evidence>
<feature type="binding site" evidence="20">
    <location>
        <position position="427"/>
    </location>
    <ligand>
        <name>acetyl-CoA</name>
        <dbReference type="ChEBI" id="CHEBI:57288"/>
    </ligand>
</feature>
<dbReference type="GO" id="GO:0009245">
    <property type="term" value="P:lipid A biosynthetic process"/>
    <property type="evidence" value="ECO:0007669"/>
    <property type="project" value="UniProtKB-UniRule"/>
</dbReference>
<comment type="similarity">
    <text evidence="4 20">In the C-terminal section; belongs to the transferase hexapeptide repeat family.</text>
</comment>
<feature type="domain" description="Mannose-1-phosphate guanyltransferase C-terminal" evidence="22">
    <location>
        <begin position="273"/>
        <end position="352"/>
    </location>
</feature>
<keyword evidence="14 20" id="KW-0511">Multifunctional enzyme</keyword>
<dbReference type="UniPathway" id="UPA00973"/>
<evidence type="ECO:0000256" key="11">
    <source>
        <dbReference type="ARBA" id="ARBA00022842"/>
    </source>
</evidence>
<evidence type="ECO:0000256" key="13">
    <source>
        <dbReference type="ARBA" id="ARBA00022984"/>
    </source>
</evidence>
<dbReference type="PANTHER" id="PTHR43584">
    <property type="entry name" value="NUCLEOTIDYL TRANSFERASE"/>
    <property type="match status" value="1"/>
</dbReference>
<comment type="catalytic activity">
    <reaction evidence="17 20">
        <text>alpha-D-glucosamine 1-phosphate + acetyl-CoA = N-acetyl-alpha-D-glucosamine 1-phosphate + CoA + H(+)</text>
        <dbReference type="Rhea" id="RHEA:13725"/>
        <dbReference type="ChEBI" id="CHEBI:15378"/>
        <dbReference type="ChEBI" id="CHEBI:57287"/>
        <dbReference type="ChEBI" id="CHEBI:57288"/>
        <dbReference type="ChEBI" id="CHEBI:57776"/>
        <dbReference type="ChEBI" id="CHEBI:58516"/>
        <dbReference type="EC" id="2.3.1.157"/>
    </reaction>
</comment>
<feature type="binding site" evidence="20">
    <location>
        <position position="77"/>
    </location>
    <ligand>
        <name>UDP-N-acetyl-alpha-D-glucosamine</name>
        <dbReference type="ChEBI" id="CHEBI:57705"/>
    </ligand>
</feature>
<dbReference type="GO" id="GO:0071555">
    <property type="term" value="P:cell wall organization"/>
    <property type="evidence" value="ECO:0007669"/>
    <property type="project" value="UniProtKB-KW"/>
</dbReference>
<keyword evidence="12 20" id="KW-0133">Cell shape</keyword>
<dbReference type="Pfam" id="PF00132">
    <property type="entry name" value="Hexapep"/>
    <property type="match status" value="1"/>
</dbReference>
<comment type="function">
    <text evidence="19 20">Catalyzes the last two sequential reactions in the de novo biosynthetic pathway for UDP-N-acetylglucosamine (UDP-GlcNAc). The C-terminal domain catalyzes the transfer of acetyl group from acetyl coenzyme A to glucosamine-1-phosphate (GlcN-1-P) to produce N-acetylglucosamine-1-phosphate (GlcNAc-1-P), which is converted into UDP-GlcNAc by the transfer of uridine 5-monophosphate (from uridine 5-triphosphate), a reaction catalyzed by the N-terminal domain.</text>
</comment>
<evidence type="ECO:0000256" key="1">
    <source>
        <dbReference type="ARBA" id="ARBA00004496"/>
    </source>
</evidence>
<dbReference type="Pfam" id="PF00483">
    <property type="entry name" value="NTP_transferase"/>
    <property type="match status" value="1"/>
</dbReference>
<feature type="active site" description="Proton acceptor" evidence="20">
    <location>
        <position position="367"/>
    </location>
</feature>
<comment type="subunit">
    <text evidence="20">Homotrimer.</text>
</comment>
<dbReference type="Gene3D" id="3.90.550.10">
    <property type="entry name" value="Spore Coat Polysaccharide Biosynthesis Protein SpsA, Chain A"/>
    <property type="match status" value="1"/>
</dbReference>
<dbReference type="PANTHER" id="PTHR43584:SF3">
    <property type="entry name" value="BIFUNCTIONAL PROTEIN GLMU"/>
    <property type="match status" value="1"/>
</dbReference>
<dbReference type="Proteomes" id="UP000266258">
    <property type="component" value="Unassembled WGS sequence"/>
</dbReference>
<feature type="region of interest" description="N-acetyltransferase" evidence="20">
    <location>
        <begin position="253"/>
        <end position="461"/>
    </location>
</feature>
<dbReference type="SUPFAM" id="SSF53448">
    <property type="entry name" value="Nucleotide-diphospho-sugar transferases"/>
    <property type="match status" value="1"/>
</dbReference>
<comment type="caution">
    <text evidence="23">The sequence shown here is derived from an EMBL/GenBank/DDBJ whole genome shotgun (WGS) entry which is preliminary data.</text>
</comment>
<evidence type="ECO:0000256" key="12">
    <source>
        <dbReference type="ARBA" id="ARBA00022960"/>
    </source>
</evidence>
<organism evidence="23 24">
    <name type="scientific">Psittacicella melopsittaci</name>
    <dbReference type="NCBI Taxonomy" id="2028576"/>
    <lineage>
        <taxon>Bacteria</taxon>
        <taxon>Pseudomonadati</taxon>
        <taxon>Pseudomonadota</taxon>
        <taxon>Gammaproteobacteria</taxon>
        <taxon>Pasteurellales</taxon>
        <taxon>Psittacicellaceae</taxon>
        <taxon>Psittacicella</taxon>
    </lineage>
</organism>
<evidence type="ECO:0000256" key="4">
    <source>
        <dbReference type="ARBA" id="ARBA00007707"/>
    </source>
</evidence>
<evidence type="ECO:0000256" key="6">
    <source>
        <dbReference type="ARBA" id="ARBA00022490"/>
    </source>
</evidence>
<feature type="binding site" evidence="20">
    <location>
        <position position="106"/>
    </location>
    <ligand>
        <name>Mg(2+)</name>
        <dbReference type="ChEBI" id="CHEBI:18420"/>
    </ligand>
</feature>
<dbReference type="GO" id="GO:0016020">
    <property type="term" value="C:membrane"/>
    <property type="evidence" value="ECO:0007669"/>
    <property type="project" value="GOC"/>
</dbReference>
<accession>A0A3A1Y5H0</accession>
<dbReference type="InterPro" id="IPR011004">
    <property type="entry name" value="Trimer_LpxA-like_sf"/>
</dbReference>
<feature type="binding site" evidence="20">
    <location>
        <begin position="390"/>
        <end position="391"/>
    </location>
    <ligand>
        <name>acetyl-CoA</name>
        <dbReference type="ChEBI" id="CHEBI:57288"/>
    </ligand>
</feature>
<evidence type="ECO:0000256" key="3">
    <source>
        <dbReference type="ARBA" id="ARBA00005208"/>
    </source>
</evidence>
<dbReference type="GO" id="GO:0005737">
    <property type="term" value="C:cytoplasm"/>
    <property type="evidence" value="ECO:0007669"/>
    <property type="project" value="UniProtKB-SubCell"/>
</dbReference>
<dbReference type="SUPFAM" id="SSF51161">
    <property type="entry name" value="Trimeric LpxA-like enzymes"/>
    <property type="match status" value="1"/>
</dbReference>
<feature type="binding site" evidence="20">
    <location>
        <position position="355"/>
    </location>
    <ligand>
        <name>UDP-N-acetyl-alpha-D-glucosamine</name>
        <dbReference type="ChEBI" id="CHEBI:57705"/>
    </ligand>
</feature>
<evidence type="ECO:0000256" key="15">
    <source>
        <dbReference type="ARBA" id="ARBA00023315"/>
    </source>
</evidence>
<evidence type="ECO:0000256" key="10">
    <source>
        <dbReference type="ARBA" id="ARBA00022737"/>
    </source>
</evidence>
<dbReference type="GO" id="GO:0000287">
    <property type="term" value="F:magnesium ion binding"/>
    <property type="evidence" value="ECO:0007669"/>
    <property type="project" value="UniProtKB-UniRule"/>
</dbReference>
<evidence type="ECO:0000313" key="23">
    <source>
        <dbReference type="EMBL" id="RIY32519.1"/>
    </source>
</evidence>
<dbReference type="GO" id="GO:0008360">
    <property type="term" value="P:regulation of cell shape"/>
    <property type="evidence" value="ECO:0007669"/>
    <property type="project" value="UniProtKB-KW"/>
</dbReference>
<dbReference type="InterPro" id="IPR005882">
    <property type="entry name" value="Bifunctional_GlmU"/>
</dbReference>
<dbReference type="AlphaFoldDB" id="A0A3A1Y5H0"/>
<comment type="similarity">
    <text evidence="5 20">In the N-terminal section; belongs to the N-acetylglucosamine-1-phosphate uridyltransferase family.</text>
</comment>
<keyword evidence="6 20" id="KW-0963">Cytoplasm</keyword>
<keyword evidence="9 20" id="KW-0479">Metal-binding</keyword>
<evidence type="ECO:0000256" key="7">
    <source>
        <dbReference type="ARBA" id="ARBA00022679"/>
    </source>
</evidence>
<dbReference type="GO" id="GO:0009252">
    <property type="term" value="P:peptidoglycan biosynthetic process"/>
    <property type="evidence" value="ECO:0007669"/>
    <property type="project" value="UniProtKB-UniRule"/>
</dbReference>
<keyword evidence="15 20" id="KW-0012">Acyltransferase</keyword>
<feature type="region of interest" description="Linker" evidence="20">
    <location>
        <begin position="232"/>
        <end position="252"/>
    </location>
</feature>
<dbReference type="EC" id="2.7.7.23" evidence="20"/>